<dbReference type="AlphaFoldDB" id="X1A4Y6"/>
<accession>X1A4Y6</accession>
<evidence type="ECO:0000259" key="1">
    <source>
        <dbReference type="Pfam" id="PF20142"/>
    </source>
</evidence>
<dbReference type="Pfam" id="PF20142">
    <property type="entry name" value="Scaffold"/>
    <property type="match status" value="1"/>
</dbReference>
<dbReference type="InterPro" id="IPR045380">
    <property type="entry name" value="LD_TPept_scaffold_dom"/>
</dbReference>
<comment type="caution">
    <text evidence="2">The sequence shown here is derived from an EMBL/GenBank/DDBJ whole genome shotgun (WGS) entry which is preliminary data.</text>
</comment>
<reference evidence="2" key="1">
    <citation type="journal article" date="2014" name="Front. Microbiol.">
        <title>High frequency of phylogenetically diverse reductive dehalogenase-homologous genes in deep subseafloor sedimentary metagenomes.</title>
        <authorList>
            <person name="Kawai M."/>
            <person name="Futagami T."/>
            <person name="Toyoda A."/>
            <person name="Takaki Y."/>
            <person name="Nishi S."/>
            <person name="Hori S."/>
            <person name="Arai W."/>
            <person name="Tsubouchi T."/>
            <person name="Morono Y."/>
            <person name="Uchiyama I."/>
            <person name="Ito T."/>
            <person name="Fujiyama A."/>
            <person name="Inagaki F."/>
            <person name="Takami H."/>
        </authorList>
    </citation>
    <scope>NUCLEOTIDE SEQUENCE</scope>
    <source>
        <strain evidence="2">Expedition CK06-06</strain>
    </source>
</reference>
<gene>
    <name evidence="2" type="ORF">S01H4_15231</name>
</gene>
<organism evidence="2">
    <name type="scientific">marine sediment metagenome</name>
    <dbReference type="NCBI Taxonomy" id="412755"/>
    <lineage>
        <taxon>unclassified sequences</taxon>
        <taxon>metagenomes</taxon>
        <taxon>ecological metagenomes</taxon>
    </lineage>
</organism>
<sequence length="115" mass="12786">MQHSRLFMFVFLILQTAGLFASQDLTIRTEINSRVKQIGTTTGLEIQGEAISSVIVIPALYQERNNSSLWTNQDSIRQLLDAIRSIGADGLDPADYHLVTLEQLQQQISSNPSPT</sequence>
<protein>
    <recommendedName>
        <fullName evidence="1">L,D-transpeptidase scaffold domain-containing protein</fullName>
    </recommendedName>
</protein>
<dbReference type="EMBL" id="BART01006677">
    <property type="protein sequence ID" value="GAG67843.1"/>
    <property type="molecule type" value="Genomic_DNA"/>
</dbReference>
<name>X1A4Y6_9ZZZZ</name>
<feature type="non-terminal residue" evidence="2">
    <location>
        <position position="115"/>
    </location>
</feature>
<proteinExistence type="predicted"/>
<feature type="domain" description="L,D-transpeptidase scaffold" evidence="1">
    <location>
        <begin position="58"/>
        <end position="108"/>
    </location>
</feature>
<evidence type="ECO:0000313" key="2">
    <source>
        <dbReference type="EMBL" id="GAG67843.1"/>
    </source>
</evidence>